<evidence type="ECO:0000259" key="1">
    <source>
        <dbReference type="Pfam" id="PF09643"/>
    </source>
</evidence>
<dbReference type="Pfam" id="PF09643">
    <property type="entry name" value="YopX"/>
    <property type="match status" value="1"/>
</dbReference>
<proteinExistence type="predicted"/>
<sequence>MWRDGRMQGVHTMYSAASGGGVKVPPQNMAGIDGEVLMQYTGLKDATKWEQLSEAECDAWTRSGKTPLEWSGREIYEGDIIRTEKGPAHIVEFEKGQYVARCVNNNWRWALLTVVLTMTVVGNIYENPELITPSTATV</sequence>
<dbReference type="SUPFAM" id="SSF159006">
    <property type="entry name" value="YopX-like"/>
    <property type="match status" value="1"/>
</dbReference>
<dbReference type="InterPro" id="IPR019096">
    <property type="entry name" value="YopX_protein"/>
</dbReference>
<protein>
    <recommendedName>
        <fullName evidence="1">YopX protein domain-containing protein</fullName>
    </recommendedName>
</protein>
<dbReference type="InterPro" id="IPR023385">
    <property type="entry name" value="YopX-like_C"/>
</dbReference>
<evidence type="ECO:0000313" key="2">
    <source>
        <dbReference type="EMBL" id="GAA4328293.1"/>
    </source>
</evidence>
<organism evidence="2 3">
    <name type="scientific">Flaviaesturariibacter amylovorans</name>
    <dbReference type="NCBI Taxonomy" id="1084520"/>
    <lineage>
        <taxon>Bacteria</taxon>
        <taxon>Pseudomonadati</taxon>
        <taxon>Bacteroidota</taxon>
        <taxon>Chitinophagia</taxon>
        <taxon>Chitinophagales</taxon>
        <taxon>Chitinophagaceae</taxon>
        <taxon>Flaviaestuariibacter</taxon>
    </lineage>
</organism>
<reference evidence="3" key="1">
    <citation type="journal article" date="2019" name="Int. J. Syst. Evol. Microbiol.">
        <title>The Global Catalogue of Microorganisms (GCM) 10K type strain sequencing project: providing services to taxonomists for standard genome sequencing and annotation.</title>
        <authorList>
            <consortium name="The Broad Institute Genomics Platform"/>
            <consortium name="The Broad Institute Genome Sequencing Center for Infectious Disease"/>
            <person name="Wu L."/>
            <person name="Ma J."/>
        </authorList>
    </citation>
    <scope>NUCLEOTIDE SEQUENCE [LARGE SCALE GENOMIC DNA]</scope>
    <source>
        <strain evidence="3">JCM 17919</strain>
    </source>
</reference>
<evidence type="ECO:0000313" key="3">
    <source>
        <dbReference type="Proteomes" id="UP001501725"/>
    </source>
</evidence>
<accession>A0ABP8GQ45</accession>
<keyword evidence="3" id="KW-1185">Reference proteome</keyword>
<name>A0ABP8GQ45_9BACT</name>
<dbReference type="EMBL" id="BAABGY010000007">
    <property type="protein sequence ID" value="GAA4328293.1"/>
    <property type="molecule type" value="Genomic_DNA"/>
</dbReference>
<comment type="caution">
    <text evidence="2">The sequence shown here is derived from an EMBL/GenBank/DDBJ whole genome shotgun (WGS) entry which is preliminary data.</text>
</comment>
<gene>
    <name evidence="2" type="ORF">GCM10023184_18090</name>
</gene>
<dbReference type="Proteomes" id="UP001501725">
    <property type="component" value="Unassembled WGS sequence"/>
</dbReference>
<feature type="domain" description="YopX protein" evidence="1">
    <location>
        <begin position="71"/>
        <end position="131"/>
    </location>
</feature>
<dbReference type="Gene3D" id="2.30.30.290">
    <property type="entry name" value="YopX-like domains"/>
    <property type="match status" value="1"/>
</dbReference>